<evidence type="ECO:0000256" key="1">
    <source>
        <dbReference type="ARBA" id="ARBA00022801"/>
    </source>
</evidence>
<dbReference type="Gene3D" id="3.40.50.300">
    <property type="entry name" value="P-loop containing nucleotide triphosphate hydrolases"/>
    <property type="match status" value="1"/>
</dbReference>
<dbReference type="InterPro" id="IPR038718">
    <property type="entry name" value="SNF2-like_sf"/>
</dbReference>
<dbReference type="Pfam" id="PF00271">
    <property type="entry name" value="Helicase_C"/>
    <property type="match status" value="1"/>
</dbReference>
<comment type="caution">
    <text evidence="4">The sequence shown here is derived from an EMBL/GenBank/DDBJ whole genome shotgun (WGS) entry which is preliminary data.</text>
</comment>
<dbReference type="Pfam" id="PF00176">
    <property type="entry name" value="SNF2-rel_dom"/>
    <property type="match status" value="1"/>
</dbReference>
<keyword evidence="1" id="KW-0378">Hydrolase</keyword>
<dbReference type="SMART" id="SM00490">
    <property type="entry name" value="HELICc"/>
    <property type="match status" value="1"/>
</dbReference>
<keyword evidence="4" id="KW-0067">ATP-binding</keyword>
<dbReference type="InterPro" id="IPR000330">
    <property type="entry name" value="SNF2_N"/>
</dbReference>
<gene>
    <name evidence="4" type="ORF">HDA37_005105</name>
</gene>
<dbReference type="PROSITE" id="PS51192">
    <property type="entry name" value="HELICASE_ATP_BIND_1"/>
    <property type="match status" value="1"/>
</dbReference>
<dbReference type="PROSITE" id="PS51194">
    <property type="entry name" value="HELICASE_CTER"/>
    <property type="match status" value="1"/>
</dbReference>
<dbReference type="SUPFAM" id="SSF52540">
    <property type="entry name" value="P-loop containing nucleoside triphosphate hydrolases"/>
    <property type="match status" value="2"/>
</dbReference>
<name>A0A852W8C7_PSEA5</name>
<dbReference type="SMART" id="SM00487">
    <property type="entry name" value="DEXDc"/>
    <property type="match status" value="1"/>
</dbReference>
<dbReference type="RefSeq" id="WP_179762465.1">
    <property type="nucleotide sequence ID" value="NZ_BAAAJZ010000004.1"/>
</dbReference>
<evidence type="ECO:0000259" key="3">
    <source>
        <dbReference type="PROSITE" id="PS51194"/>
    </source>
</evidence>
<proteinExistence type="predicted"/>
<evidence type="ECO:0000259" key="2">
    <source>
        <dbReference type="PROSITE" id="PS51192"/>
    </source>
</evidence>
<dbReference type="InterPro" id="IPR027417">
    <property type="entry name" value="P-loop_NTPase"/>
</dbReference>
<protein>
    <submittedName>
        <fullName evidence="4">Superfamily II DNA or RNA helicase</fullName>
    </submittedName>
</protein>
<dbReference type="GO" id="GO:0016787">
    <property type="term" value="F:hydrolase activity"/>
    <property type="evidence" value="ECO:0007669"/>
    <property type="project" value="UniProtKB-KW"/>
</dbReference>
<keyword evidence="4" id="KW-0547">Nucleotide-binding</keyword>
<feature type="domain" description="Helicase C-terminal" evidence="3">
    <location>
        <begin position="530"/>
        <end position="682"/>
    </location>
</feature>
<dbReference type="EMBL" id="JACCCZ010000001">
    <property type="protein sequence ID" value="NYG04820.1"/>
    <property type="molecule type" value="Genomic_DNA"/>
</dbReference>
<dbReference type="GO" id="GO:0005524">
    <property type="term" value="F:ATP binding"/>
    <property type="evidence" value="ECO:0007669"/>
    <property type="project" value="InterPro"/>
</dbReference>
<dbReference type="InterPro" id="IPR049730">
    <property type="entry name" value="SNF2/RAD54-like_C"/>
</dbReference>
<dbReference type="CDD" id="cd18793">
    <property type="entry name" value="SF2_C_SNF"/>
    <property type="match status" value="1"/>
</dbReference>
<sequence length="703" mass="76775">MADAQATVAAARDLAARGTSLLGRADELRARASHQLDALKADEVQRRLQAMPVSTLREAAGRGVRWAAIEQAGLRSVADVQDARRLVGVPGVGERSAEQVTRAARAAAVAVRSETRFRFDPDRATRAQTELLATLAALRAADEAQTLRPHLGRLLDRTEPLADQAALLVSWWKRNLAGRRRRAEAQRALDDLAGLLAEPSTSAVVAGIAEHEQRVDPGAYRQRQLWADYGRDAAAVNALLSTMDDRVDEASAQGFVPDELRQRIVAVPLDTSLLRATLRGYQQFGAQYALHQQRSMLGDEMGLGKTLQALATMCHLVANGQRRFLVVCPASVLVNWLKETERFTTPSAYVLHGPEREDAGARWLRDGGIGVTTFGTLARLPEAVRDAETALLVVDEAHYAKNPAAARTQAIAAAAGRAQRALFLTGTPMENRVEEFRALVGHLQPRLAARIDARDALAGATAFRRAVADVYLRRNQDDVLDELPERIETEAWVQLTADDAARYRAAVAAGNVMAMRRAALESAHSAKLERIKEIVAEAADDGMKVLVFSTFLPVLDLLARELPEVRGRIDGSVAPAARQELVQDFADRADHAVLLSQIEAGGVGLNIQAASVVVLAEPHWKPSVEEQAIARAHRMGQVRPVHVHRVLAKDSIDERIVEIQQGKTQLFDAFARRSEAKERDDRAIDPGSVERQVVAAERERLSL</sequence>
<dbReference type="PANTHER" id="PTHR10799">
    <property type="entry name" value="SNF2/RAD54 HELICASE FAMILY"/>
    <property type="match status" value="1"/>
</dbReference>
<organism evidence="4 5">
    <name type="scientific">Pseudonocardia alni</name>
    <name type="common">Amycolata alni</name>
    <dbReference type="NCBI Taxonomy" id="33907"/>
    <lineage>
        <taxon>Bacteria</taxon>
        <taxon>Bacillati</taxon>
        <taxon>Actinomycetota</taxon>
        <taxon>Actinomycetes</taxon>
        <taxon>Pseudonocardiales</taxon>
        <taxon>Pseudonocardiaceae</taxon>
        <taxon>Pseudonocardia</taxon>
    </lineage>
</organism>
<dbReference type="Proteomes" id="UP000549695">
    <property type="component" value="Unassembled WGS sequence"/>
</dbReference>
<accession>A0A852W8C7</accession>
<evidence type="ECO:0000313" key="5">
    <source>
        <dbReference type="Proteomes" id="UP000549695"/>
    </source>
</evidence>
<reference evidence="4 5" key="1">
    <citation type="submission" date="2020-07" db="EMBL/GenBank/DDBJ databases">
        <title>Sequencing the genomes of 1000 actinobacteria strains.</title>
        <authorList>
            <person name="Klenk H.-P."/>
        </authorList>
    </citation>
    <scope>NUCLEOTIDE SEQUENCE [LARGE SCALE GENOMIC DNA]</scope>
    <source>
        <strain evidence="4 5">DSM 44749</strain>
    </source>
</reference>
<evidence type="ECO:0000313" key="4">
    <source>
        <dbReference type="EMBL" id="NYG04820.1"/>
    </source>
</evidence>
<dbReference type="CDD" id="cd17919">
    <property type="entry name" value="DEXHc_Snf"/>
    <property type="match status" value="1"/>
</dbReference>
<keyword evidence="4" id="KW-0347">Helicase</keyword>
<dbReference type="GO" id="GO:0004386">
    <property type="term" value="F:helicase activity"/>
    <property type="evidence" value="ECO:0007669"/>
    <property type="project" value="UniProtKB-KW"/>
</dbReference>
<dbReference type="AlphaFoldDB" id="A0A852W8C7"/>
<dbReference type="InterPro" id="IPR001650">
    <property type="entry name" value="Helicase_C-like"/>
</dbReference>
<keyword evidence="5" id="KW-1185">Reference proteome</keyword>
<dbReference type="InterPro" id="IPR014001">
    <property type="entry name" value="Helicase_ATP-bd"/>
</dbReference>
<dbReference type="Gene3D" id="3.40.50.10810">
    <property type="entry name" value="Tandem AAA-ATPase domain"/>
    <property type="match status" value="1"/>
</dbReference>
<dbReference type="GeneID" id="98054768"/>
<feature type="domain" description="Helicase ATP-binding" evidence="2">
    <location>
        <begin position="286"/>
        <end position="446"/>
    </location>
</feature>